<dbReference type="EMBL" id="UHJJ01000001">
    <property type="protein sequence ID" value="SUQ12181.1"/>
    <property type="molecule type" value="Genomic_DNA"/>
</dbReference>
<keyword evidence="1" id="KW-0812">Transmembrane</keyword>
<dbReference type="Proteomes" id="UP000254051">
    <property type="component" value="Unassembled WGS sequence"/>
</dbReference>
<reference evidence="4" key="1">
    <citation type="submission" date="2017-07" db="EMBL/GenBank/DDBJ databases">
        <authorList>
            <person name="Varghese N."/>
            <person name="Submissions S."/>
        </authorList>
    </citation>
    <scope>NUCLEOTIDE SEQUENCE [LARGE SCALE GENOMIC DNA]</scope>
    <source>
        <strain evidence="4">NLAE-zl-C134</strain>
    </source>
</reference>
<dbReference type="InterPro" id="IPR026272">
    <property type="entry name" value="SdpI"/>
</dbReference>
<dbReference type="InterPro" id="IPR012867">
    <property type="entry name" value="DUF1648"/>
</dbReference>
<dbReference type="Pfam" id="PF07853">
    <property type="entry name" value="DUF1648"/>
    <property type="match status" value="1"/>
</dbReference>
<dbReference type="PANTHER" id="PTHR37810:SF5">
    <property type="entry name" value="IMMUNITY PROTEIN SDPI"/>
    <property type="match status" value="1"/>
</dbReference>
<dbReference type="PANTHER" id="PTHR37810">
    <property type="entry name" value="IMMUNITY PROTEIN SDPI"/>
    <property type="match status" value="1"/>
</dbReference>
<evidence type="ECO:0000313" key="4">
    <source>
        <dbReference type="Proteomes" id="UP000254051"/>
    </source>
</evidence>
<feature type="transmembrane region" description="Helical" evidence="1">
    <location>
        <begin position="84"/>
        <end position="106"/>
    </location>
</feature>
<protein>
    <submittedName>
        <fullName evidence="3">Uncharacterized membrane protein</fullName>
    </submittedName>
</protein>
<dbReference type="OrthoDB" id="9808690at2"/>
<keyword evidence="1" id="KW-0472">Membrane</keyword>
<evidence type="ECO:0000313" key="3">
    <source>
        <dbReference type="EMBL" id="SUQ12181.1"/>
    </source>
</evidence>
<name>A0A316A2T5_9FIRM</name>
<dbReference type="AlphaFoldDB" id="A0A316A2T5"/>
<gene>
    <name evidence="3" type="ORF">SAMN05216529_10169</name>
</gene>
<dbReference type="InterPro" id="IPR025962">
    <property type="entry name" value="SdpI/YhfL"/>
</dbReference>
<accession>A0A316A2T5</accession>
<keyword evidence="1" id="KW-1133">Transmembrane helix</keyword>
<dbReference type="PIRSF" id="PIRSF038959">
    <property type="entry name" value="SdpI"/>
    <property type="match status" value="1"/>
</dbReference>
<evidence type="ECO:0000256" key="1">
    <source>
        <dbReference type="SAM" id="Phobius"/>
    </source>
</evidence>
<keyword evidence="4" id="KW-1185">Reference proteome</keyword>
<dbReference type="Pfam" id="PF13630">
    <property type="entry name" value="SdpI"/>
    <property type="match status" value="1"/>
</dbReference>
<proteinExistence type="predicted"/>
<feature type="transmembrane region" description="Helical" evidence="1">
    <location>
        <begin position="112"/>
        <end position="133"/>
    </location>
</feature>
<feature type="transmembrane region" description="Helical" evidence="1">
    <location>
        <begin position="7"/>
        <end position="26"/>
    </location>
</feature>
<feature type="domain" description="DUF1648" evidence="2">
    <location>
        <begin position="13"/>
        <end position="60"/>
    </location>
</feature>
<feature type="transmembrane region" description="Helical" evidence="1">
    <location>
        <begin position="46"/>
        <end position="72"/>
    </location>
</feature>
<feature type="transmembrane region" description="Helical" evidence="1">
    <location>
        <begin position="162"/>
        <end position="180"/>
    </location>
</feature>
<dbReference type="GO" id="GO:0009636">
    <property type="term" value="P:response to toxic substance"/>
    <property type="evidence" value="ECO:0007669"/>
    <property type="project" value="TreeGrafter"/>
</dbReference>
<dbReference type="RefSeq" id="WP_109708247.1">
    <property type="nucleotide sequence ID" value="NZ_QGDS01000001.1"/>
</dbReference>
<evidence type="ECO:0000259" key="2">
    <source>
        <dbReference type="Pfam" id="PF07853"/>
    </source>
</evidence>
<feature type="transmembrane region" description="Helical" evidence="1">
    <location>
        <begin position="186"/>
        <end position="205"/>
    </location>
</feature>
<organism evidence="3 4">
    <name type="scientific">Faecalicatena contorta</name>
    <dbReference type="NCBI Taxonomy" id="39482"/>
    <lineage>
        <taxon>Bacteria</taxon>
        <taxon>Bacillati</taxon>
        <taxon>Bacillota</taxon>
        <taxon>Clostridia</taxon>
        <taxon>Lachnospirales</taxon>
        <taxon>Lachnospiraceae</taxon>
        <taxon>Faecalicatena</taxon>
    </lineage>
</organism>
<sequence>MKPYLKRIIITSIITILPMLAGILLWNKLPETIATHWGMNNVANGWSSRTFAVFGMPLLLVLLHLVCIFVTLNDPKKKNISNKMLNVVFWIIPVTSWVCCFMIYGIAVGISLNIGMGANLMVGVLFVVIGNYIPKSKQSYTVGIRLPWTLNSTENWNRTSRLAGKLFIVGGIVFIISAFFQFGIIPLVIIVLVVLIPAIYSYSLYRKGI</sequence>